<sequence length="188" mass="20024">MSSPIAIPRSRASPASSSRSPSGSPTGVYVPVHKRRAVDPHVSIAAHAGSAVSAAMNNGRLIRTQSSFVYDIAQLRALAASPLIGVSPAQQSQLEELRAFVAPGPRPANPNPNLTPSTGEKAVRRRRAGRRASNAKKLQAEVHVDVESRRRRHGHGAWGWAAHSGAEPALEESWRHAPEPMALVGVRV</sequence>
<dbReference type="GeneID" id="72002346"/>
<reference evidence="2 3" key="1">
    <citation type="journal article" date="2021" name="Environ. Microbiol.">
        <title>Gene family expansions and transcriptome signatures uncover fungal adaptations to wood decay.</title>
        <authorList>
            <person name="Hage H."/>
            <person name="Miyauchi S."/>
            <person name="Viragh M."/>
            <person name="Drula E."/>
            <person name="Min B."/>
            <person name="Chaduli D."/>
            <person name="Navarro D."/>
            <person name="Favel A."/>
            <person name="Norest M."/>
            <person name="Lesage-Meessen L."/>
            <person name="Balint B."/>
            <person name="Merenyi Z."/>
            <person name="de Eugenio L."/>
            <person name="Morin E."/>
            <person name="Martinez A.T."/>
            <person name="Baldrian P."/>
            <person name="Stursova M."/>
            <person name="Martinez M.J."/>
            <person name="Novotny C."/>
            <person name="Magnuson J.K."/>
            <person name="Spatafora J.W."/>
            <person name="Maurice S."/>
            <person name="Pangilinan J."/>
            <person name="Andreopoulos W."/>
            <person name="LaButti K."/>
            <person name="Hundley H."/>
            <person name="Na H."/>
            <person name="Kuo A."/>
            <person name="Barry K."/>
            <person name="Lipzen A."/>
            <person name="Henrissat B."/>
            <person name="Riley R."/>
            <person name="Ahrendt S."/>
            <person name="Nagy L.G."/>
            <person name="Grigoriev I.V."/>
            <person name="Martin F."/>
            <person name="Rosso M.N."/>
        </authorList>
    </citation>
    <scope>NUCLEOTIDE SEQUENCE [LARGE SCALE GENOMIC DNA]</scope>
    <source>
        <strain evidence="2 3">CIRM-BRFM 1785</strain>
    </source>
</reference>
<feature type="compositionally biased region" description="Basic residues" evidence="1">
    <location>
        <begin position="123"/>
        <end position="134"/>
    </location>
</feature>
<dbReference type="EMBL" id="JADCUA010000011">
    <property type="protein sequence ID" value="KAH9836102.1"/>
    <property type="molecule type" value="Genomic_DNA"/>
</dbReference>
<feature type="region of interest" description="Disordered" evidence="1">
    <location>
        <begin position="1"/>
        <end position="29"/>
    </location>
</feature>
<evidence type="ECO:0000313" key="2">
    <source>
        <dbReference type="EMBL" id="KAH9836102.1"/>
    </source>
</evidence>
<name>A0ABQ8KFT5_9APHY</name>
<organism evidence="2 3">
    <name type="scientific">Rhodofomes roseus</name>
    <dbReference type="NCBI Taxonomy" id="34475"/>
    <lineage>
        <taxon>Eukaryota</taxon>
        <taxon>Fungi</taxon>
        <taxon>Dikarya</taxon>
        <taxon>Basidiomycota</taxon>
        <taxon>Agaricomycotina</taxon>
        <taxon>Agaricomycetes</taxon>
        <taxon>Polyporales</taxon>
        <taxon>Rhodofomes</taxon>
    </lineage>
</organism>
<comment type="caution">
    <text evidence="2">The sequence shown here is derived from an EMBL/GenBank/DDBJ whole genome shotgun (WGS) entry which is preliminary data.</text>
</comment>
<evidence type="ECO:0000313" key="3">
    <source>
        <dbReference type="Proteomes" id="UP000814176"/>
    </source>
</evidence>
<accession>A0ABQ8KFT5</accession>
<feature type="compositionally biased region" description="Low complexity" evidence="1">
    <location>
        <begin position="1"/>
        <end position="25"/>
    </location>
</feature>
<feature type="region of interest" description="Disordered" evidence="1">
    <location>
        <begin position="102"/>
        <end position="139"/>
    </location>
</feature>
<keyword evidence="3" id="KW-1185">Reference proteome</keyword>
<protein>
    <submittedName>
        <fullName evidence="2">Uncharacterized protein</fullName>
    </submittedName>
</protein>
<dbReference type="RefSeq" id="XP_047778387.1">
    <property type="nucleotide sequence ID" value="XM_047921614.1"/>
</dbReference>
<evidence type="ECO:0000256" key="1">
    <source>
        <dbReference type="SAM" id="MobiDB-lite"/>
    </source>
</evidence>
<proteinExistence type="predicted"/>
<dbReference type="Proteomes" id="UP000814176">
    <property type="component" value="Unassembled WGS sequence"/>
</dbReference>
<gene>
    <name evidence="2" type="ORF">C8Q71DRAFT_723964</name>
</gene>